<reference evidence="7 8" key="1">
    <citation type="submission" date="2019-09" db="EMBL/GenBank/DDBJ databases">
        <title>Bird 10,000 Genomes (B10K) Project - Family phase.</title>
        <authorList>
            <person name="Zhang G."/>
        </authorList>
    </citation>
    <scope>NUCLEOTIDE SEQUENCE [LARGE SCALE GENOMIC DNA]</scope>
    <source>
        <strain evidence="7">B10K-DU-002-36</strain>
        <tissue evidence="7">Muscle</tissue>
    </source>
</reference>
<proteinExistence type="predicted"/>
<dbReference type="EMBL" id="VXBO01002261">
    <property type="protein sequence ID" value="NXN36690.1"/>
    <property type="molecule type" value="Genomic_DNA"/>
</dbReference>
<comment type="subcellular location">
    <subcellularLocation>
        <location evidence="1">Cytoplasm</location>
        <location evidence="1">Cytoskeleton</location>
    </subcellularLocation>
</comment>
<evidence type="ECO:0000256" key="2">
    <source>
        <dbReference type="ARBA" id="ARBA00022490"/>
    </source>
</evidence>
<evidence type="ECO:0000256" key="1">
    <source>
        <dbReference type="ARBA" id="ARBA00004245"/>
    </source>
</evidence>
<dbReference type="InterPro" id="IPR032768">
    <property type="entry name" value="GTSE1_N"/>
</dbReference>
<dbReference type="AlphaFoldDB" id="A0A7L1IFL6"/>
<protein>
    <submittedName>
        <fullName evidence="7">GTSE1 protein</fullName>
    </submittedName>
</protein>
<feature type="non-terminal residue" evidence="7">
    <location>
        <position position="265"/>
    </location>
</feature>
<evidence type="ECO:0000313" key="8">
    <source>
        <dbReference type="Proteomes" id="UP000525158"/>
    </source>
</evidence>
<name>A0A7L1IFL6_SMUAF</name>
<feature type="non-terminal residue" evidence="7">
    <location>
        <position position="1"/>
    </location>
</feature>
<dbReference type="Proteomes" id="UP000525158">
    <property type="component" value="Unassembled WGS sequence"/>
</dbReference>
<accession>A0A7L1IFL6</accession>
<dbReference type="PANTHER" id="PTHR21584">
    <property type="entry name" value="DIFFERENTIAL DISPLAY AND ACTIVATED BY P53 DDA3 /G2 S PHASE EXPRESSED 1"/>
    <property type="match status" value="1"/>
</dbReference>
<evidence type="ECO:0000259" key="6">
    <source>
        <dbReference type="Pfam" id="PF15259"/>
    </source>
</evidence>
<gene>
    <name evidence="7" type="primary">Gtse1_0</name>
    <name evidence="7" type="ORF">RHIAFR_R12948</name>
</gene>
<keyword evidence="4" id="KW-0206">Cytoskeleton</keyword>
<keyword evidence="2" id="KW-0963">Cytoplasm</keyword>
<evidence type="ECO:0000313" key="7">
    <source>
        <dbReference type="EMBL" id="NXN36690.1"/>
    </source>
</evidence>
<feature type="region of interest" description="Disordered" evidence="5">
    <location>
        <begin position="215"/>
        <end position="239"/>
    </location>
</feature>
<organism evidence="7 8">
    <name type="scientific">Smutsornis africanus</name>
    <name type="common">Double-banded courser</name>
    <name type="synonym">Rhinoptilus africanus</name>
    <dbReference type="NCBI Taxonomy" id="240209"/>
    <lineage>
        <taxon>Eukaryota</taxon>
        <taxon>Metazoa</taxon>
        <taxon>Chordata</taxon>
        <taxon>Craniata</taxon>
        <taxon>Vertebrata</taxon>
        <taxon>Euteleostomi</taxon>
        <taxon>Archelosauria</taxon>
        <taxon>Archosauria</taxon>
        <taxon>Dinosauria</taxon>
        <taxon>Saurischia</taxon>
        <taxon>Theropoda</taxon>
        <taxon>Coelurosauria</taxon>
        <taxon>Aves</taxon>
        <taxon>Neognathae</taxon>
        <taxon>Neoaves</taxon>
        <taxon>Charadriiformes</taxon>
        <taxon>Glareolidae</taxon>
        <taxon>Rhinoptilus</taxon>
    </lineage>
</organism>
<evidence type="ECO:0000256" key="3">
    <source>
        <dbReference type="ARBA" id="ARBA00022553"/>
    </source>
</evidence>
<keyword evidence="3" id="KW-0597">Phosphoprotein</keyword>
<keyword evidence="8" id="KW-1185">Reference proteome</keyword>
<dbReference type="GO" id="GO:0008017">
    <property type="term" value="F:microtubule binding"/>
    <property type="evidence" value="ECO:0007669"/>
    <property type="project" value="TreeGrafter"/>
</dbReference>
<dbReference type="Pfam" id="PF15259">
    <property type="entry name" value="GTSE1_N"/>
    <property type="match status" value="1"/>
</dbReference>
<dbReference type="InterPro" id="IPR026657">
    <property type="entry name" value="DDA3/GTSE-1"/>
</dbReference>
<evidence type="ECO:0000256" key="4">
    <source>
        <dbReference type="ARBA" id="ARBA00023212"/>
    </source>
</evidence>
<comment type="caution">
    <text evidence="7">The sequence shown here is derived from an EMBL/GenBank/DDBJ whole genome shotgun (WGS) entry which is preliminary data.</text>
</comment>
<sequence length="265" mass="29693">MEEGKEMAAHCSSHVTEEKLDICMSDVSDFPLLMDEKFDFDLSLSPASGNEDEVFVGPLGHKEKCLAVSIEAKKCAEKKHVSASDDKLMWSPLTEEKYVEIFKEAHLLALQMETGSKNEQTKISQSEEQENKITEQFVEDSKSKLNILRNQNTEKSPRSVKRETYCVQDHPACQLPPCFQKESDKLLSGDETHALHASPNRNPLKIQASTVKIASSPLTQEQKTKERNTKASGKLPMAKPLSTLGKSHLLTIEKVKTAFVKQCFL</sequence>
<feature type="domain" description="G2 and S phase-expressed protein 1 N-terminal" evidence="6">
    <location>
        <begin position="31"/>
        <end position="169"/>
    </location>
</feature>
<evidence type="ECO:0000256" key="5">
    <source>
        <dbReference type="SAM" id="MobiDB-lite"/>
    </source>
</evidence>
<dbReference type="GO" id="GO:0005881">
    <property type="term" value="C:cytoplasmic microtubule"/>
    <property type="evidence" value="ECO:0007669"/>
    <property type="project" value="TreeGrafter"/>
</dbReference>
<dbReference type="PANTHER" id="PTHR21584:SF10">
    <property type="entry name" value="G2 AND S PHASE-EXPRESSED PROTEIN 1"/>
    <property type="match status" value="1"/>
</dbReference>